<name>A0A8H6T8Z5_MYCCL</name>
<comment type="caution">
    <text evidence="1">The sequence shown here is derived from an EMBL/GenBank/DDBJ whole genome shotgun (WGS) entry which is preliminary data.</text>
</comment>
<dbReference type="EMBL" id="JACAZE010000006">
    <property type="protein sequence ID" value="KAF7314083.1"/>
    <property type="molecule type" value="Genomic_DNA"/>
</dbReference>
<reference evidence="1" key="1">
    <citation type="submission" date="2020-05" db="EMBL/GenBank/DDBJ databases">
        <title>Mycena genomes resolve the evolution of fungal bioluminescence.</title>
        <authorList>
            <person name="Tsai I.J."/>
        </authorList>
    </citation>
    <scope>NUCLEOTIDE SEQUENCE</scope>
    <source>
        <strain evidence="1">110903Hualien_Pintung</strain>
    </source>
</reference>
<proteinExistence type="predicted"/>
<evidence type="ECO:0000313" key="2">
    <source>
        <dbReference type="Proteomes" id="UP000613580"/>
    </source>
</evidence>
<dbReference type="SUPFAM" id="SSF52047">
    <property type="entry name" value="RNI-like"/>
    <property type="match status" value="1"/>
</dbReference>
<accession>A0A8H6T8Z5</accession>
<dbReference type="Proteomes" id="UP000613580">
    <property type="component" value="Unassembled WGS sequence"/>
</dbReference>
<dbReference type="InterPro" id="IPR032675">
    <property type="entry name" value="LRR_dom_sf"/>
</dbReference>
<keyword evidence="2" id="KW-1185">Reference proteome</keyword>
<dbReference type="AlphaFoldDB" id="A0A8H6T8Z5"/>
<dbReference type="Gene3D" id="3.80.10.10">
    <property type="entry name" value="Ribonuclease Inhibitor"/>
    <property type="match status" value="1"/>
</dbReference>
<gene>
    <name evidence="1" type="ORF">HMN09_00567300</name>
</gene>
<evidence type="ECO:0008006" key="3">
    <source>
        <dbReference type="Google" id="ProtNLM"/>
    </source>
</evidence>
<dbReference type="OrthoDB" id="2269034at2759"/>
<evidence type="ECO:0000313" key="1">
    <source>
        <dbReference type="EMBL" id="KAF7314083.1"/>
    </source>
</evidence>
<sequence length="577" mass="64735">MANAAHSFLESLPPHDENASTLSQRASLSLIQETLLRHRENVEKRVGLLRKQRNDSASAVSRTITVLALPNEITSAIFVACLPEHGRVRPSAHRAPLLVAQICRHWRAVALSTTQLWCSLDVELRRGARRRGVGVVLPGNQKLVETWACRAGSRPLCLTIRGPGLLDDKQEQRLPAPNALPFYLCRYPRRLGKIEADVSADQLLQLLPAGNRFPNLTHVAGPFALKDPGLLAGVSPKLESLHLRECTPKMLAKLSSTRLKSLRLGHRITLSCFLDVASRCPCLEDFEGNVYLTDACLIKYAGHAITFLPGITTFDVADSDCGLFNFLTLPSLSTLRFALRSRIHPFVDDPVVAMSEFLQRSSCLVTTLSLNAAFRDASVNQIADCLRLFSSVEILALKLRFYRRDEFPPPCWRSLAASLPLLRELELSVEPADDHATVNIINYAALIQMVSRQNLSLPPLTKLLLKVRDELDWEWSWEHWHRGLGIPAECLPSRLHGAQLARVVCDFTLRVATFVEDPASENPRLLRELCWPPTQDDEEALLAEFHLHPDNDWEEELYPEHAPDDSDCECWDCYDSD</sequence>
<organism evidence="1 2">
    <name type="scientific">Mycena chlorophos</name>
    <name type="common">Agaric fungus</name>
    <name type="synonym">Agaricus chlorophos</name>
    <dbReference type="NCBI Taxonomy" id="658473"/>
    <lineage>
        <taxon>Eukaryota</taxon>
        <taxon>Fungi</taxon>
        <taxon>Dikarya</taxon>
        <taxon>Basidiomycota</taxon>
        <taxon>Agaricomycotina</taxon>
        <taxon>Agaricomycetes</taxon>
        <taxon>Agaricomycetidae</taxon>
        <taxon>Agaricales</taxon>
        <taxon>Marasmiineae</taxon>
        <taxon>Mycenaceae</taxon>
        <taxon>Mycena</taxon>
    </lineage>
</organism>
<protein>
    <recommendedName>
        <fullName evidence="3">F-box domain-containing protein</fullName>
    </recommendedName>
</protein>